<name>A0A9D1GD12_9FIRM</name>
<dbReference type="NCBIfam" id="TIGR02532">
    <property type="entry name" value="IV_pilin_GFxxxE"/>
    <property type="match status" value="1"/>
</dbReference>
<keyword evidence="2" id="KW-0178">Competence</keyword>
<protein>
    <submittedName>
        <fullName evidence="4">Prepilin-type N-terminal cleavage/methylation domain-containing protein</fullName>
    </submittedName>
</protein>
<dbReference type="AlphaFoldDB" id="A0A9D1GD12"/>
<comment type="caution">
    <text evidence="4">The sequence shown here is derived from an EMBL/GenBank/DDBJ whole genome shotgun (WGS) entry which is preliminary data.</text>
</comment>
<sequence>MKKSKGFTMIELLATIIILGLLITIAYTSVRNILNRGNNTYYESQENMIVLAGQDYFADYREKLPDEIGDTASVTLETLINESYIDPVKDDDENDCDFPGSRVFVQKITDRDYQYFVTLVCNRYETTEDTADPVITFNPNKKSSTKSITVKMDVTDNEGVASYRYVIEKDGELYRDSGYLNYNGELTIKLTEKGLYEITGYAIDVNGNKSNKKSGKFSIYEGINCAEVDFSSSAKAETWINKNITLTIKLPDNTYRWELSKSVNGGSYQVLDNYIGASNKKLTINSDGKHKYKLTVYDSDGNSCIATTEEYYLDKTKPTCESSGGSEEWKNTSITLKGTCKDTGGSGCTGNVTKKFTTNTNKTNQSPGTVYDKAGNSTVCPANQTVKIDKTAPSCDSSGGSSNWTNKDVTIKGTCKDTGGSGCVSNASKTYTSNTNKTNQSPGTVKDNAGNIRTCPANQTVKIDKNPPTCQSSGGSTSWKNTTITLKGTCSDTGGSGCTGNVSKPFTSDTNLTNQSPGTVYDRAGNSTVCPANQTVRVDKTAPSCTSGGGKNNWTNQNVTITGVCSDGGSGCTGNASKTYTSNTNTSNASPGIVKDNAGNIKTCPANQTVKIDKTAPSCSNSGGNSSWTNQNVTIKGTCSDSGGSGCRSNASKTYTSNTNTTTASPGTVYDNAGNSAVCKADRTVKIDKSPPTCTSSGGSTSWTTGSRTLKGTCSDTGGSGCTGNVTRKFTDETNVTGQSPGTVYDIAGNSTTCPANQTVRIDKTAPTLTASIDNGFLGQAQLRENGKGKTYSDINLTPPTISFIYSDSGSGINTNSVSASCSATDNLGRKYSLSYSYNKANRTIKLNINTANPIVINASCTISVKDNVGKSSSKTISTKIGNGWYKTGTRQICGQPPSYGYKNNCYNDYYWYYYRQGSKVTGWQKIYWYNPSLPEGADRWYYFYTGSEKAINSCYGRPATELATGWCYNVGGYEGWYYLYEPGGKADKTKGIWHSTGAMFENVTFELYSSTYGWETYIVNASGKCISGRGC</sequence>
<dbReference type="EMBL" id="DVKQ01000096">
    <property type="protein sequence ID" value="HIT38287.1"/>
    <property type="molecule type" value="Genomic_DNA"/>
</dbReference>
<dbReference type="Gene3D" id="3.30.700.10">
    <property type="entry name" value="Glycoprotein, Type 4 Pilin"/>
    <property type="match status" value="1"/>
</dbReference>
<reference evidence="4" key="1">
    <citation type="submission" date="2020-10" db="EMBL/GenBank/DDBJ databases">
        <authorList>
            <person name="Gilroy R."/>
        </authorList>
    </citation>
    <scope>NUCLEOTIDE SEQUENCE</scope>
    <source>
        <strain evidence="4">CHK195-26880</strain>
    </source>
</reference>
<evidence type="ECO:0000256" key="2">
    <source>
        <dbReference type="ARBA" id="ARBA00023287"/>
    </source>
</evidence>
<feature type="compositionally biased region" description="Low complexity" evidence="3">
    <location>
        <begin position="649"/>
        <end position="659"/>
    </location>
</feature>
<evidence type="ECO:0000256" key="3">
    <source>
        <dbReference type="SAM" id="MobiDB-lite"/>
    </source>
</evidence>
<evidence type="ECO:0000313" key="5">
    <source>
        <dbReference type="Proteomes" id="UP000886833"/>
    </source>
</evidence>
<evidence type="ECO:0000256" key="1">
    <source>
        <dbReference type="ARBA" id="ARBA00004241"/>
    </source>
</evidence>
<comment type="subcellular location">
    <subcellularLocation>
        <location evidence="1">Cell surface</location>
    </subcellularLocation>
</comment>
<feature type="compositionally biased region" description="Low complexity" evidence="3">
    <location>
        <begin position="431"/>
        <end position="441"/>
    </location>
</feature>
<feature type="region of interest" description="Disordered" evidence="3">
    <location>
        <begin position="431"/>
        <end position="451"/>
    </location>
</feature>
<dbReference type="InterPro" id="IPR045584">
    <property type="entry name" value="Pilin-like"/>
</dbReference>
<feature type="region of interest" description="Disordered" evidence="3">
    <location>
        <begin position="639"/>
        <end position="659"/>
    </location>
</feature>
<gene>
    <name evidence="4" type="ORF">IAB59_07425</name>
</gene>
<dbReference type="Pfam" id="PF07963">
    <property type="entry name" value="N_methyl"/>
    <property type="match status" value="1"/>
</dbReference>
<dbReference type="GO" id="GO:0030420">
    <property type="term" value="P:establishment of competence for transformation"/>
    <property type="evidence" value="ECO:0007669"/>
    <property type="project" value="UniProtKB-KW"/>
</dbReference>
<dbReference type="SUPFAM" id="SSF54523">
    <property type="entry name" value="Pili subunits"/>
    <property type="match status" value="1"/>
</dbReference>
<evidence type="ECO:0000313" key="4">
    <source>
        <dbReference type="EMBL" id="HIT38287.1"/>
    </source>
</evidence>
<dbReference type="GO" id="GO:0009986">
    <property type="term" value="C:cell surface"/>
    <property type="evidence" value="ECO:0007669"/>
    <property type="project" value="UniProtKB-SubCell"/>
</dbReference>
<reference evidence="4" key="2">
    <citation type="journal article" date="2021" name="PeerJ">
        <title>Extensive microbial diversity within the chicken gut microbiome revealed by metagenomics and culture.</title>
        <authorList>
            <person name="Gilroy R."/>
            <person name="Ravi A."/>
            <person name="Getino M."/>
            <person name="Pursley I."/>
            <person name="Horton D.L."/>
            <person name="Alikhan N.F."/>
            <person name="Baker D."/>
            <person name="Gharbi K."/>
            <person name="Hall N."/>
            <person name="Watson M."/>
            <person name="Adriaenssens E.M."/>
            <person name="Foster-Nyarko E."/>
            <person name="Jarju S."/>
            <person name="Secka A."/>
            <person name="Antonio M."/>
            <person name="Oren A."/>
            <person name="Chaudhuri R.R."/>
            <person name="La Ragione R."/>
            <person name="Hildebrand F."/>
            <person name="Pallen M.J."/>
        </authorList>
    </citation>
    <scope>NUCLEOTIDE SEQUENCE</scope>
    <source>
        <strain evidence="4">CHK195-26880</strain>
    </source>
</reference>
<proteinExistence type="predicted"/>
<dbReference type="Proteomes" id="UP000886833">
    <property type="component" value="Unassembled WGS sequence"/>
</dbReference>
<organism evidence="4 5">
    <name type="scientific">Candidatus Onthousia faecipullorum</name>
    <dbReference type="NCBI Taxonomy" id="2840887"/>
    <lineage>
        <taxon>Bacteria</taxon>
        <taxon>Bacillati</taxon>
        <taxon>Bacillota</taxon>
        <taxon>Bacilli</taxon>
        <taxon>Candidatus Onthousia</taxon>
    </lineage>
</organism>
<accession>A0A9D1GD12</accession>
<dbReference type="InterPro" id="IPR012902">
    <property type="entry name" value="N_methyl_site"/>
</dbReference>